<accession>A0A0A9CJH5</accession>
<reference evidence="1" key="1">
    <citation type="submission" date="2014-09" db="EMBL/GenBank/DDBJ databases">
        <authorList>
            <person name="Magalhaes I.L.F."/>
            <person name="Oliveira U."/>
            <person name="Santos F.R."/>
            <person name="Vidigal T.H.D.A."/>
            <person name="Brescovit A.D."/>
            <person name="Santos A.J."/>
        </authorList>
    </citation>
    <scope>NUCLEOTIDE SEQUENCE</scope>
    <source>
        <tissue evidence="1">Shoot tissue taken approximately 20 cm above the soil surface</tissue>
    </source>
</reference>
<dbReference type="EMBL" id="GBRH01222164">
    <property type="protein sequence ID" value="JAD75731.1"/>
    <property type="molecule type" value="Transcribed_RNA"/>
</dbReference>
<protein>
    <submittedName>
        <fullName evidence="1">GTP-binding protein, putative</fullName>
    </submittedName>
</protein>
<reference evidence="1" key="2">
    <citation type="journal article" date="2015" name="Data Brief">
        <title>Shoot transcriptome of the giant reed, Arundo donax.</title>
        <authorList>
            <person name="Barrero R.A."/>
            <person name="Guerrero F.D."/>
            <person name="Moolhuijzen P."/>
            <person name="Goolsby J.A."/>
            <person name="Tidwell J."/>
            <person name="Bellgard S.E."/>
            <person name="Bellgard M.I."/>
        </authorList>
    </citation>
    <scope>NUCLEOTIDE SEQUENCE</scope>
    <source>
        <tissue evidence="1">Shoot tissue taken approximately 20 cm above the soil surface</tissue>
    </source>
</reference>
<evidence type="ECO:0000313" key="1">
    <source>
        <dbReference type="EMBL" id="JAD75731.1"/>
    </source>
</evidence>
<dbReference type="AlphaFoldDB" id="A0A0A9CJH5"/>
<sequence length="29" mass="3192">MRHVGAALALALEQGRPRPAVLLRPRRAD</sequence>
<name>A0A0A9CJH5_ARUDO</name>
<organism evidence="1">
    <name type="scientific">Arundo donax</name>
    <name type="common">Giant reed</name>
    <name type="synonym">Donax arundinaceus</name>
    <dbReference type="NCBI Taxonomy" id="35708"/>
    <lineage>
        <taxon>Eukaryota</taxon>
        <taxon>Viridiplantae</taxon>
        <taxon>Streptophyta</taxon>
        <taxon>Embryophyta</taxon>
        <taxon>Tracheophyta</taxon>
        <taxon>Spermatophyta</taxon>
        <taxon>Magnoliopsida</taxon>
        <taxon>Liliopsida</taxon>
        <taxon>Poales</taxon>
        <taxon>Poaceae</taxon>
        <taxon>PACMAD clade</taxon>
        <taxon>Arundinoideae</taxon>
        <taxon>Arundineae</taxon>
        <taxon>Arundo</taxon>
    </lineage>
</organism>
<proteinExistence type="predicted"/>